<dbReference type="AlphaFoldDB" id="A0AAN7PD75"/>
<name>A0AAN7PD75_MYCAM</name>
<protein>
    <recommendedName>
        <fullName evidence="1">Reverse transcriptase domain-containing protein</fullName>
    </recommendedName>
</protein>
<evidence type="ECO:0000259" key="1">
    <source>
        <dbReference type="PROSITE" id="PS50878"/>
    </source>
</evidence>
<dbReference type="Proteomes" id="UP001333110">
    <property type="component" value="Unassembled WGS sequence"/>
</dbReference>
<accession>A0AAN7PD75</accession>
<dbReference type="Pfam" id="PF00078">
    <property type="entry name" value="RVT_1"/>
    <property type="match status" value="1"/>
</dbReference>
<comment type="caution">
    <text evidence="2">The sequence shown here is derived from an EMBL/GenBank/DDBJ whole genome shotgun (WGS) entry which is preliminary data.</text>
</comment>
<organism evidence="2 3">
    <name type="scientific">Mycteria americana</name>
    <name type="common">Wood stork</name>
    <dbReference type="NCBI Taxonomy" id="33587"/>
    <lineage>
        <taxon>Eukaryota</taxon>
        <taxon>Metazoa</taxon>
        <taxon>Chordata</taxon>
        <taxon>Craniata</taxon>
        <taxon>Vertebrata</taxon>
        <taxon>Euteleostomi</taxon>
        <taxon>Archelosauria</taxon>
        <taxon>Archosauria</taxon>
        <taxon>Dinosauria</taxon>
        <taxon>Saurischia</taxon>
        <taxon>Theropoda</taxon>
        <taxon>Coelurosauria</taxon>
        <taxon>Aves</taxon>
        <taxon>Neognathae</taxon>
        <taxon>Neoaves</taxon>
        <taxon>Aequornithes</taxon>
        <taxon>Ciconiiformes</taxon>
        <taxon>Ciconiidae</taxon>
        <taxon>Mycteria</taxon>
    </lineage>
</organism>
<proteinExistence type="predicted"/>
<dbReference type="InterPro" id="IPR000477">
    <property type="entry name" value="RT_dom"/>
</dbReference>
<evidence type="ECO:0000313" key="2">
    <source>
        <dbReference type="EMBL" id="KAK4830032.1"/>
    </source>
</evidence>
<reference evidence="2 3" key="1">
    <citation type="journal article" date="2023" name="J. Hered.">
        <title>Chromosome-level genome of the wood stork (Mycteria americana) provides insight into avian chromosome evolution.</title>
        <authorList>
            <person name="Flamio R. Jr."/>
            <person name="Ramstad K.M."/>
        </authorList>
    </citation>
    <scope>NUCLEOTIDE SEQUENCE [LARGE SCALE GENOMIC DNA]</scope>
    <source>
        <strain evidence="2">JAX WOST 10</strain>
    </source>
</reference>
<gene>
    <name evidence="2" type="ORF">QYF61_008370</name>
</gene>
<dbReference type="EMBL" id="JAUNZN010000001">
    <property type="protein sequence ID" value="KAK4830032.1"/>
    <property type="molecule type" value="Genomic_DNA"/>
</dbReference>
<sequence length="85" mass="9076">MTGLMDKGRAVAAVPLDFRKAFNSVSHSILKDKLVKYGLVQVRPVPSGVPQGSILGPILLGICVNDLESHQVQQREIASPAPGEE</sequence>
<feature type="domain" description="Reverse transcriptase" evidence="1">
    <location>
        <begin position="1"/>
        <end position="85"/>
    </location>
</feature>
<keyword evidence="3" id="KW-1185">Reference proteome</keyword>
<evidence type="ECO:0000313" key="3">
    <source>
        <dbReference type="Proteomes" id="UP001333110"/>
    </source>
</evidence>
<dbReference type="PROSITE" id="PS50878">
    <property type="entry name" value="RT_POL"/>
    <property type="match status" value="1"/>
</dbReference>